<dbReference type="InterPro" id="IPR011048">
    <property type="entry name" value="Haem_d1_sf"/>
</dbReference>
<sequence>MVQHSTLYIGTLSGQGLGYAGATDDRPGAPGVLGAVREPSALALSADRRTLYATSELVPTGKVTAIDVRDPLVPRVLSTRPSGGAGPTHLAVHGRFLVTAHYTDGRVATHPLGTDGRIGAMASVVRHEGAQPHAHQVIPDPTGQWLLSVDLGADAVFVHKVDQNSGAISTHSKLTTTRGTGPRHLAFHPDGRRVFLLGEQRAVLIEARWDATAGTLTAVSETSVLGSGAPSPTYPAEVLVSPDGRFVYATTRGEDAVAVLGVESGQPKLVQTASTGGAWPRHCAFARDDRWLYVANERSSLVTMLPRDPATGRLGTPEKAATVQGACWVTVLAP</sequence>
<evidence type="ECO:0000256" key="1">
    <source>
        <dbReference type="ARBA" id="ARBA00005564"/>
    </source>
</evidence>
<organism evidence="2 3">
    <name type="scientific">Actinokineospora auranticolor</name>
    <dbReference type="NCBI Taxonomy" id="155976"/>
    <lineage>
        <taxon>Bacteria</taxon>
        <taxon>Bacillati</taxon>
        <taxon>Actinomycetota</taxon>
        <taxon>Actinomycetes</taxon>
        <taxon>Pseudonocardiales</taxon>
        <taxon>Pseudonocardiaceae</taxon>
        <taxon>Actinokineospora</taxon>
    </lineage>
</organism>
<keyword evidence="2" id="KW-0413">Isomerase</keyword>
<dbReference type="Gene3D" id="2.130.10.10">
    <property type="entry name" value="YVTN repeat-like/Quinoprotein amine dehydrogenase"/>
    <property type="match status" value="1"/>
</dbReference>
<comment type="similarity">
    <text evidence="1">Belongs to the cycloisomerase 2 family.</text>
</comment>
<dbReference type="PANTHER" id="PTHR30344:SF1">
    <property type="entry name" value="6-PHOSPHOGLUCONOLACTONASE"/>
    <property type="match status" value="1"/>
</dbReference>
<evidence type="ECO:0000313" key="2">
    <source>
        <dbReference type="EMBL" id="PPK70826.1"/>
    </source>
</evidence>
<dbReference type="GO" id="GO:0005829">
    <property type="term" value="C:cytosol"/>
    <property type="evidence" value="ECO:0007669"/>
    <property type="project" value="TreeGrafter"/>
</dbReference>
<proteinExistence type="inferred from homology"/>
<dbReference type="RefSeq" id="WP_181043233.1">
    <property type="nucleotide sequence ID" value="NZ_CP154825.1"/>
</dbReference>
<dbReference type="Proteomes" id="UP000239203">
    <property type="component" value="Unassembled WGS sequence"/>
</dbReference>
<dbReference type="GO" id="GO:0017057">
    <property type="term" value="F:6-phosphogluconolactonase activity"/>
    <property type="evidence" value="ECO:0007669"/>
    <property type="project" value="TreeGrafter"/>
</dbReference>
<gene>
    <name evidence="2" type="ORF">CLV40_10112</name>
</gene>
<reference evidence="2 3" key="1">
    <citation type="submission" date="2018-02" db="EMBL/GenBank/DDBJ databases">
        <title>Genomic Encyclopedia of Archaeal and Bacterial Type Strains, Phase II (KMG-II): from individual species to whole genera.</title>
        <authorList>
            <person name="Goeker M."/>
        </authorList>
    </citation>
    <scope>NUCLEOTIDE SEQUENCE [LARGE SCALE GENOMIC DNA]</scope>
    <source>
        <strain evidence="2 3">YU 961-1</strain>
    </source>
</reference>
<dbReference type="InterPro" id="IPR015943">
    <property type="entry name" value="WD40/YVTN_repeat-like_dom_sf"/>
</dbReference>
<dbReference type="GO" id="GO:0016853">
    <property type="term" value="F:isomerase activity"/>
    <property type="evidence" value="ECO:0007669"/>
    <property type="project" value="UniProtKB-KW"/>
</dbReference>
<dbReference type="SUPFAM" id="SSF51004">
    <property type="entry name" value="C-terminal (heme d1) domain of cytochrome cd1-nitrite reductase"/>
    <property type="match status" value="1"/>
</dbReference>
<dbReference type="Pfam" id="PF10282">
    <property type="entry name" value="Lactonase"/>
    <property type="match status" value="1"/>
</dbReference>
<name>A0A2S6H074_9PSEU</name>
<dbReference type="InterPro" id="IPR050282">
    <property type="entry name" value="Cycloisomerase_2"/>
</dbReference>
<dbReference type="EMBL" id="PTIX01000001">
    <property type="protein sequence ID" value="PPK70826.1"/>
    <property type="molecule type" value="Genomic_DNA"/>
</dbReference>
<comment type="caution">
    <text evidence="2">The sequence shown here is derived from an EMBL/GenBank/DDBJ whole genome shotgun (WGS) entry which is preliminary data.</text>
</comment>
<evidence type="ECO:0000313" key="3">
    <source>
        <dbReference type="Proteomes" id="UP000239203"/>
    </source>
</evidence>
<accession>A0A2S6H074</accession>
<keyword evidence="3" id="KW-1185">Reference proteome</keyword>
<dbReference type="PANTHER" id="PTHR30344">
    <property type="entry name" value="6-PHOSPHOGLUCONOLACTONASE-RELATED"/>
    <property type="match status" value="1"/>
</dbReference>
<dbReference type="InterPro" id="IPR019405">
    <property type="entry name" value="Lactonase_7-beta_prop"/>
</dbReference>
<dbReference type="AlphaFoldDB" id="A0A2S6H074"/>
<protein>
    <submittedName>
        <fullName evidence="2">6-phosphogluconolactonase (Cycloisomerase 2 family)</fullName>
    </submittedName>
</protein>